<evidence type="ECO:0000259" key="9">
    <source>
        <dbReference type="PROSITE" id="PS50850"/>
    </source>
</evidence>
<dbReference type="GO" id="GO:1990539">
    <property type="term" value="P:fructose import across plasma membrane"/>
    <property type="evidence" value="ECO:0007669"/>
    <property type="project" value="UniProtKB-ARBA"/>
</dbReference>
<accession>A0AAW1CVL5</accession>
<evidence type="ECO:0000313" key="10">
    <source>
        <dbReference type="EMBL" id="KAK9502873.1"/>
    </source>
</evidence>
<feature type="transmembrane region" description="Helical" evidence="8">
    <location>
        <begin position="177"/>
        <end position="198"/>
    </location>
</feature>
<dbReference type="PROSITE" id="PS00217">
    <property type="entry name" value="SUGAR_TRANSPORT_2"/>
    <property type="match status" value="1"/>
</dbReference>
<feature type="transmembrane region" description="Helical" evidence="8">
    <location>
        <begin position="356"/>
        <end position="382"/>
    </location>
</feature>
<dbReference type="InterPro" id="IPR020846">
    <property type="entry name" value="MFS_dom"/>
</dbReference>
<dbReference type="AlphaFoldDB" id="A0AAW1CVL5"/>
<feature type="transmembrane region" description="Helical" evidence="8">
    <location>
        <begin position="263"/>
        <end position="284"/>
    </location>
</feature>
<dbReference type="PANTHER" id="PTHR23503:SF8">
    <property type="entry name" value="FACILITATED GLUCOSE TRANSPORTER PROTEIN 1"/>
    <property type="match status" value="1"/>
</dbReference>
<evidence type="ECO:0000256" key="8">
    <source>
        <dbReference type="SAM" id="Phobius"/>
    </source>
</evidence>
<dbReference type="PROSITE" id="PS50850">
    <property type="entry name" value="MFS"/>
    <property type="match status" value="1"/>
</dbReference>
<proteinExistence type="inferred from homology"/>
<dbReference type="InterPro" id="IPR045263">
    <property type="entry name" value="GLUT"/>
</dbReference>
<feature type="transmembrane region" description="Helical" evidence="8">
    <location>
        <begin position="394"/>
        <end position="415"/>
    </location>
</feature>
<protein>
    <recommendedName>
        <fullName evidence="9">Major facilitator superfamily (MFS) profile domain-containing protein</fullName>
    </recommendedName>
</protein>
<keyword evidence="5 8" id="KW-1133">Transmembrane helix</keyword>
<dbReference type="SUPFAM" id="SSF103473">
    <property type="entry name" value="MFS general substrate transporter"/>
    <property type="match status" value="1"/>
</dbReference>
<evidence type="ECO:0000256" key="6">
    <source>
        <dbReference type="ARBA" id="ARBA00023136"/>
    </source>
</evidence>
<name>A0AAW1CVL5_9HEMI</name>
<dbReference type="Pfam" id="PF00083">
    <property type="entry name" value="Sugar_tr"/>
    <property type="match status" value="1"/>
</dbReference>
<dbReference type="GO" id="GO:0005886">
    <property type="term" value="C:plasma membrane"/>
    <property type="evidence" value="ECO:0007669"/>
    <property type="project" value="UniProtKB-SubCell"/>
</dbReference>
<evidence type="ECO:0000256" key="1">
    <source>
        <dbReference type="ARBA" id="ARBA00004651"/>
    </source>
</evidence>
<comment type="caution">
    <text evidence="10">The sequence shown here is derived from an EMBL/GenBank/DDBJ whole genome shotgun (WGS) entry which is preliminary data.</text>
</comment>
<dbReference type="PANTHER" id="PTHR23503">
    <property type="entry name" value="SOLUTE CARRIER FAMILY 2"/>
    <property type="match status" value="1"/>
</dbReference>
<comment type="similarity">
    <text evidence="7">Belongs to the major facilitator superfamily. Sugar transporter (TC 2.A.1.1) family.</text>
</comment>
<evidence type="ECO:0000256" key="3">
    <source>
        <dbReference type="ARBA" id="ARBA00022475"/>
    </source>
</evidence>
<feature type="transmembrane region" description="Helical" evidence="8">
    <location>
        <begin position="329"/>
        <end position="350"/>
    </location>
</feature>
<keyword evidence="11" id="KW-1185">Reference proteome</keyword>
<sequence>MPKFGLGWAVAAAAIGSGFQHGYNTGVVNPPQEVITDWIKSTLDKDTSDRTLKLYWSVVVSIFCVGGMIGGGLTGIMSNTFGRKGSLLLNNILVLIAAIFMVSAKPAGTVYLLIIGRFIIGINCGLNAGLAPTYLNEISPVNKRGAIGAIYQLVITITILLSQIVGLKHVLGTESSWPVLFGIIILFAIEQVIALLFSPESPKYYLEKKNNEQKARKAIEAISKPEDVDNRFIDVRTDIEDAKKEPKVRIKELFTVKRLKRPMLIICVLMASQQLSGINAVIYFSTDIFNSAKLDHTQSQYATVGVGVINVIATIVATLFMDRIGRKPILIFSFSGMIITTTLLCILLFFTHVEFISWVCILLVYLYIISFAVGGGPIPWLLGPELFNTGARPAAVSIAVLVNWFFNTLIGIGFLPVEGLLGSYVFIIFIICQVLSLIFIIFFVPETKNRPIEEITALFE</sequence>
<comment type="subcellular location">
    <subcellularLocation>
        <location evidence="1">Cell membrane</location>
        <topology evidence="1">Multi-pass membrane protein</topology>
    </subcellularLocation>
</comment>
<feature type="transmembrane region" description="Helical" evidence="8">
    <location>
        <begin position="54"/>
        <end position="75"/>
    </location>
</feature>
<feature type="transmembrane region" description="Helical" evidence="8">
    <location>
        <begin position="87"/>
        <end position="104"/>
    </location>
</feature>
<dbReference type="InterPro" id="IPR005828">
    <property type="entry name" value="MFS_sugar_transport-like"/>
</dbReference>
<feature type="transmembrane region" description="Helical" evidence="8">
    <location>
        <begin position="304"/>
        <end position="322"/>
    </location>
</feature>
<dbReference type="InterPro" id="IPR036259">
    <property type="entry name" value="MFS_trans_sf"/>
</dbReference>
<dbReference type="InterPro" id="IPR005829">
    <property type="entry name" value="Sugar_transporter_CS"/>
</dbReference>
<evidence type="ECO:0000256" key="4">
    <source>
        <dbReference type="ARBA" id="ARBA00022692"/>
    </source>
</evidence>
<keyword evidence="6 8" id="KW-0472">Membrane</keyword>
<feature type="transmembrane region" description="Helical" evidence="8">
    <location>
        <begin position="421"/>
        <end position="444"/>
    </location>
</feature>
<dbReference type="GO" id="GO:0005353">
    <property type="term" value="F:fructose transmembrane transporter activity"/>
    <property type="evidence" value="ECO:0007669"/>
    <property type="project" value="UniProtKB-ARBA"/>
</dbReference>
<evidence type="ECO:0000256" key="5">
    <source>
        <dbReference type="ARBA" id="ARBA00022989"/>
    </source>
</evidence>
<dbReference type="Proteomes" id="UP001461498">
    <property type="component" value="Unassembled WGS sequence"/>
</dbReference>
<keyword evidence="4 8" id="KW-0812">Transmembrane</keyword>
<evidence type="ECO:0000256" key="7">
    <source>
        <dbReference type="RuleBase" id="RU003346"/>
    </source>
</evidence>
<gene>
    <name evidence="10" type="ORF">O3M35_011564</name>
</gene>
<dbReference type="NCBIfam" id="TIGR00879">
    <property type="entry name" value="SP"/>
    <property type="match status" value="1"/>
</dbReference>
<organism evidence="10 11">
    <name type="scientific">Rhynocoris fuscipes</name>
    <dbReference type="NCBI Taxonomy" id="488301"/>
    <lineage>
        <taxon>Eukaryota</taxon>
        <taxon>Metazoa</taxon>
        <taxon>Ecdysozoa</taxon>
        <taxon>Arthropoda</taxon>
        <taxon>Hexapoda</taxon>
        <taxon>Insecta</taxon>
        <taxon>Pterygota</taxon>
        <taxon>Neoptera</taxon>
        <taxon>Paraneoptera</taxon>
        <taxon>Hemiptera</taxon>
        <taxon>Heteroptera</taxon>
        <taxon>Panheteroptera</taxon>
        <taxon>Cimicomorpha</taxon>
        <taxon>Reduviidae</taxon>
        <taxon>Harpactorinae</taxon>
        <taxon>Harpactorini</taxon>
        <taxon>Rhynocoris</taxon>
    </lineage>
</organism>
<dbReference type="EMBL" id="JAPXFL010000008">
    <property type="protein sequence ID" value="KAK9502873.1"/>
    <property type="molecule type" value="Genomic_DNA"/>
</dbReference>
<evidence type="ECO:0000256" key="2">
    <source>
        <dbReference type="ARBA" id="ARBA00022448"/>
    </source>
</evidence>
<dbReference type="FunFam" id="1.20.1250.20:FF:001511">
    <property type="entry name" value="Solute carrier family 2, facilitated glucose transporter member 5"/>
    <property type="match status" value="1"/>
</dbReference>
<dbReference type="PRINTS" id="PR00171">
    <property type="entry name" value="SUGRTRNSPORT"/>
</dbReference>
<dbReference type="Gene3D" id="1.20.1250.20">
    <property type="entry name" value="MFS general substrate transporter like domains"/>
    <property type="match status" value="1"/>
</dbReference>
<reference evidence="10 11" key="1">
    <citation type="submission" date="2022-12" db="EMBL/GenBank/DDBJ databases">
        <title>Chromosome-level genome assembly of true bugs.</title>
        <authorList>
            <person name="Ma L."/>
            <person name="Li H."/>
        </authorList>
    </citation>
    <scope>NUCLEOTIDE SEQUENCE [LARGE SCALE GENOMIC DNA]</scope>
    <source>
        <strain evidence="10">Lab_2022b</strain>
    </source>
</reference>
<feature type="domain" description="Major facilitator superfamily (MFS) profile" evidence="9">
    <location>
        <begin position="10"/>
        <end position="448"/>
    </location>
</feature>
<dbReference type="InterPro" id="IPR003663">
    <property type="entry name" value="Sugar/inositol_transpt"/>
</dbReference>
<feature type="transmembrane region" description="Helical" evidence="8">
    <location>
        <begin position="146"/>
        <end position="165"/>
    </location>
</feature>
<keyword evidence="3" id="KW-1003">Cell membrane</keyword>
<evidence type="ECO:0000313" key="11">
    <source>
        <dbReference type="Proteomes" id="UP001461498"/>
    </source>
</evidence>
<keyword evidence="2 7" id="KW-0813">Transport</keyword>